<proteinExistence type="predicted"/>
<keyword evidence="3" id="KW-1185">Reference proteome</keyword>
<dbReference type="EMBL" id="FRDL01000006">
    <property type="protein sequence ID" value="SHN69386.1"/>
    <property type="molecule type" value="Genomic_DNA"/>
</dbReference>
<organism evidence="2 3">
    <name type="scientific">Oceanicella actignis</name>
    <dbReference type="NCBI Taxonomy" id="1189325"/>
    <lineage>
        <taxon>Bacteria</taxon>
        <taxon>Pseudomonadati</taxon>
        <taxon>Pseudomonadota</taxon>
        <taxon>Alphaproteobacteria</taxon>
        <taxon>Rhodobacterales</taxon>
        <taxon>Paracoccaceae</taxon>
        <taxon>Oceanicella</taxon>
    </lineage>
</organism>
<evidence type="ECO:0000313" key="3">
    <source>
        <dbReference type="Proteomes" id="UP000184066"/>
    </source>
</evidence>
<sequence length="252" mass="27999">MTLPLMPKATAVWLVENTSLTFKQIAEFTGLHELEVNGIADGEVAVGMKGFDPIANNQLDPEEIKRCEADPKARLRLKRNPAAEGEQKRKGPRYTPLSRRQDRPAAIAWLVRYHPELSDSQIMKLVGTTKPTIQSIRDRTHWNSANIVPVDPVAVGLCKQTELDEAVRKAAERKRREQEEVMSAEERMSLLSTDESLSAEPSPRMPSAISGLENFSLVEHADDPRDADPDSADPDALFNLPKGKGDEDDQPV</sequence>
<accession>A0A1M7TFB1</accession>
<feature type="region of interest" description="Disordered" evidence="1">
    <location>
        <begin position="71"/>
        <end position="99"/>
    </location>
</feature>
<dbReference type="OrthoDB" id="9789843at2"/>
<dbReference type="RefSeq" id="WP_072747502.1">
    <property type="nucleotide sequence ID" value="NZ_FOHL01000006.1"/>
</dbReference>
<feature type="region of interest" description="Disordered" evidence="1">
    <location>
        <begin position="173"/>
        <end position="252"/>
    </location>
</feature>
<feature type="compositionally biased region" description="Basic and acidic residues" evidence="1">
    <location>
        <begin position="219"/>
        <end position="228"/>
    </location>
</feature>
<name>A0A1M7TFB1_9RHOB</name>
<dbReference type="InterPro" id="IPR010421">
    <property type="entry name" value="TrcR"/>
</dbReference>
<dbReference type="Proteomes" id="UP000184066">
    <property type="component" value="Unassembled WGS sequence"/>
</dbReference>
<feature type="compositionally biased region" description="Basic and acidic residues" evidence="1">
    <location>
        <begin position="173"/>
        <end position="188"/>
    </location>
</feature>
<reference evidence="2 3" key="1">
    <citation type="submission" date="2016-12" db="EMBL/GenBank/DDBJ databases">
        <authorList>
            <person name="Song W.-J."/>
            <person name="Kurnit D.M."/>
        </authorList>
    </citation>
    <scope>NUCLEOTIDE SEQUENCE [LARGE SCALE GENOMIC DNA]</scope>
    <source>
        <strain evidence="2 3">CGMCC 1.10808</strain>
    </source>
</reference>
<evidence type="ECO:0008006" key="4">
    <source>
        <dbReference type="Google" id="ProtNLM"/>
    </source>
</evidence>
<protein>
    <recommendedName>
        <fullName evidence="4">Cytoplasmic protein</fullName>
    </recommendedName>
</protein>
<dbReference type="Pfam" id="PF06242">
    <property type="entry name" value="TrcR"/>
    <property type="match status" value="1"/>
</dbReference>
<dbReference type="STRING" id="1189325.SAMN04488119_106139"/>
<gene>
    <name evidence="2" type="ORF">SAMN05216200_10663</name>
</gene>
<evidence type="ECO:0000256" key="1">
    <source>
        <dbReference type="SAM" id="MobiDB-lite"/>
    </source>
</evidence>
<dbReference type="AlphaFoldDB" id="A0A1M7TFB1"/>
<evidence type="ECO:0000313" key="2">
    <source>
        <dbReference type="EMBL" id="SHN69386.1"/>
    </source>
</evidence>